<dbReference type="EMBL" id="BSYR01000022">
    <property type="protein sequence ID" value="GMI87085.1"/>
    <property type="molecule type" value="Genomic_DNA"/>
</dbReference>
<feature type="repeat" description="ANK" evidence="1">
    <location>
        <begin position="70"/>
        <end position="102"/>
    </location>
</feature>
<dbReference type="SUPFAM" id="SSF48403">
    <property type="entry name" value="Ankyrin repeat"/>
    <property type="match status" value="1"/>
</dbReference>
<feature type="transmembrane region" description="Helical" evidence="2">
    <location>
        <begin position="433"/>
        <end position="453"/>
    </location>
</feature>
<dbReference type="PANTHER" id="PTHR24128">
    <property type="entry name" value="HOMEOBOX PROTEIN WARIAI"/>
    <property type="match status" value="1"/>
</dbReference>
<proteinExistence type="predicted"/>
<dbReference type="PROSITE" id="PS50297">
    <property type="entry name" value="ANK_REP_REGION"/>
    <property type="match status" value="2"/>
</dbReference>
<dbReference type="Gene3D" id="1.25.40.20">
    <property type="entry name" value="Ankyrin repeat-containing domain"/>
    <property type="match status" value="2"/>
</dbReference>
<dbReference type="Proteomes" id="UP001165190">
    <property type="component" value="Unassembled WGS sequence"/>
</dbReference>
<feature type="transmembrane region" description="Helical" evidence="2">
    <location>
        <begin position="327"/>
        <end position="346"/>
    </location>
</feature>
<keyword evidence="4" id="KW-1185">Reference proteome</keyword>
<dbReference type="PROSITE" id="PS50088">
    <property type="entry name" value="ANK_REPEAT"/>
    <property type="match status" value="2"/>
</dbReference>
<evidence type="ECO:0000256" key="2">
    <source>
        <dbReference type="SAM" id="Phobius"/>
    </source>
</evidence>
<dbReference type="OrthoDB" id="194358at2759"/>
<protein>
    <recommendedName>
        <fullName evidence="5">PGG domain-containing protein</fullName>
    </recommendedName>
</protein>
<organism evidence="3 4">
    <name type="scientific">Hibiscus trionum</name>
    <name type="common">Flower of an hour</name>
    <dbReference type="NCBI Taxonomy" id="183268"/>
    <lineage>
        <taxon>Eukaryota</taxon>
        <taxon>Viridiplantae</taxon>
        <taxon>Streptophyta</taxon>
        <taxon>Embryophyta</taxon>
        <taxon>Tracheophyta</taxon>
        <taxon>Spermatophyta</taxon>
        <taxon>Magnoliopsida</taxon>
        <taxon>eudicotyledons</taxon>
        <taxon>Gunneridae</taxon>
        <taxon>Pentapetalae</taxon>
        <taxon>rosids</taxon>
        <taxon>malvids</taxon>
        <taxon>Malvales</taxon>
        <taxon>Malvaceae</taxon>
        <taxon>Malvoideae</taxon>
        <taxon>Hibiscus</taxon>
    </lineage>
</organism>
<dbReference type="AlphaFoldDB" id="A0A9W7I3W9"/>
<accession>A0A9W7I3W9</accession>
<comment type="caution">
    <text evidence="3">The sequence shown here is derived from an EMBL/GenBank/DDBJ whole genome shotgun (WGS) entry which is preliminary data.</text>
</comment>
<feature type="repeat" description="ANK" evidence="1">
    <location>
        <begin position="179"/>
        <end position="211"/>
    </location>
</feature>
<keyword evidence="1" id="KW-0040">ANK repeat</keyword>
<feature type="transmembrane region" description="Helical" evidence="2">
    <location>
        <begin position="411"/>
        <end position="427"/>
    </location>
</feature>
<evidence type="ECO:0008006" key="5">
    <source>
        <dbReference type="Google" id="ProtNLM"/>
    </source>
</evidence>
<sequence length="520" mass="58814">MDQNLKAAAEAGNVTQLYEVIERDGNVLRRFDEVEFMETPLHIAAEKGCIGFAMEIMSLKPSLGKKLNYRGLSPMHLAVEQGQQEMALRLLEADKDLARVRGKNGETPLHYLCKVENQHRLLDRFMQTYPESIKDATVQNRTALHIAVENNRPNVLQVLLGSLRKKDYCQEEVNRQDEDGNTALHIAASNNQPQMLKLLLECKANQYITNQAGLTALDVAYQSNNRESSTILRRCFISGVSNFKYKLKKQIVKYVTKASSLIFHDMDNISGDDRNALLVILGLLLTASYQATLSPPGGLVQGDDSTNSIVRGERRLPGTSVMDRTKFLLFFIPTYSVFIVTYFLTLSLLKPFPPGFRTALQVLLSFLAMSFDQSISFIAPAGSVYTVINIFSGIIFILMVFMCITHKVSKLSVLIVGCCIFPSYFYRGQVPSFSVSFSVGELCLAVTQGLLFFLFLYDEFWKGTIVVLGFSFFLRIDDFVNPKHSYFFERMRYPILLVGCWLFLNACRFCIKRCIQSCNK</sequence>
<evidence type="ECO:0000313" key="3">
    <source>
        <dbReference type="EMBL" id="GMI87085.1"/>
    </source>
</evidence>
<keyword evidence="2" id="KW-0472">Membrane</keyword>
<keyword evidence="2" id="KW-0812">Transmembrane</keyword>
<dbReference type="SMART" id="SM00248">
    <property type="entry name" value="ANK"/>
    <property type="match status" value="5"/>
</dbReference>
<keyword evidence="2" id="KW-1133">Transmembrane helix</keyword>
<feature type="transmembrane region" description="Helical" evidence="2">
    <location>
        <begin position="491"/>
        <end position="511"/>
    </location>
</feature>
<dbReference type="Pfam" id="PF12796">
    <property type="entry name" value="Ank_2"/>
    <property type="match status" value="3"/>
</dbReference>
<dbReference type="PANTHER" id="PTHR24128:SF46">
    <property type="entry name" value="ALPHA-LATROTOXIN-LHE1A-LIKE ISOFORM X1"/>
    <property type="match status" value="1"/>
</dbReference>
<dbReference type="InterPro" id="IPR036770">
    <property type="entry name" value="Ankyrin_rpt-contain_sf"/>
</dbReference>
<feature type="transmembrane region" description="Helical" evidence="2">
    <location>
        <begin position="460"/>
        <end position="476"/>
    </location>
</feature>
<gene>
    <name evidence="3" type="ORF">HRI_002377800</name>
</gene>
<name>A0A9W7I3W9_HIBTR</name>
<evidence type="ECO:0000313" key="4">
    <source>
        <dbReference type="Proteomes" id="UP001165190"/>
    </source>
</evidence>
<reference evidence="3" key="1">
    <citation type="submission" date="2023-05" db="EMBL/GenBank/DDBJ databases">
        <title>Genome and transcriptome analyses reveal genes involved in the formation of fine ridges on petal epidermal cells in Hibiscus trionum.</title>
        <authorList>
            <person name="Koshimizu S."/>
            <person name="Masuda S."/>
            <person name="Ishii T."/>
            <person name="Shirasu K."/>
            <person name="Hoshino A."/>
            <person name="Arita M."/>
        </authorList>
    </citation>
    <scope>NUCLEOTIDE SEQUENCE</scope>
    <source>
        <strain evidence="3">Hamamatsu line</strain>
    </source>
</reference>
<dbReference type="InterPro" id="IPR002110">
    <property type="entry name" value="Ankyrin_rpt"/>
</dbReference>
<evidence type="ECO:0000256" key="1">
    <source>
        <dbReference type="PROSITE-ProRule" id="PRU00023"/>
    </source>
</evidence>
<feature type="transmembrane region" description="Helical" evidence="2">
    <location>
        <begin position="384"/>
        <end position="404"/>
    </location>
</feature>